<proteinExistence type="inferred from homology"/>
<evidence type="ECO:0000256" key="1">
    <source>
        <dbReference type="ARBA" id="ARBA00004123"/>
    </source>
</evidence>
<dbReference type="GO" id="GO:0005634">
    <property type="term" value="C:nucleus"/>
    <property type="evidence" value="ECO:0007669"/>
    <property type="project" value="UniProtKB-SubCell"/>
</dbReference>
<dbReference type="InterPro" id="IPR033467">
    <property type="entry name" value="Tesmin/TSO1-like_CXC"/>
</dbReference>
<gene>
    <name evidence="6" type="ORF">CM83_82003</name>
</gene>
<dbReference type="SMART" id="SM01114">
    <property type="entry name" value="CXC"/>
    <property type="match status" value="2"/>
</dbReference>
<dbReference type="InterPro" id="IPR028307">
    <property type="entry name" value="Lin-54_fam"/>
</dbReference>
<dbReference type="PANTHER" id="PTHR12446:SF34">
    <property type="entry name" value="PROTEIN LIN-54 HOMOLOG"/>
    <property type="match status" value="1"/>
</dbReference>
<dbReference type="GO" id="GO:0006355">
    <property type="term" value="P:regulation of DNA-templated transcription"/>
    <property type="evidence" value="ECO:0007669"/>
    <property type="project" value="TreeGrafter"/>
</dbReference>
<comment type="similarity">
    <text evidence="2">Belongs to the lin-54 family.</text>
</comment>
<name>A0A0A9Z5L8_LYGHE</name>
<feature type="compositionally biased region" description="Polar residues" evidence="4">
    <location>
        <begin position="712"/>
        <end position="732"/>
    </location>
</feature>
<reference evidence="6" key="2">
    <citation type="submission" date="2014-07" db="EMBL/GenBank/DDBJ databases">
        <authorList>
            <person name="Hull J."/>
        </authorList>
    </citation>
    <scope>NUCLEOTIDE SEQUENCE</scope>
</reference>
<comment type="subcellular location">
    <subcellularLocation>
        <location evidence="1">Nucleus</location>
    </subcellularLocation>
</comment>
<reference evidence="6" key="1">
    <citation type="journal article" date="2014" name="PLoS ONE">
        <title>Transcriptome-Based Identification of ABC Transporters in the Western Tarnished Plant Bug Lygus hesperus.</title>
        <authorList>
            <person name="Hull J.J."/>
            <person name="Chaney K."/>
            <person name="Geib S.M."/>
            <person name="Fabrick J.A."/>
            <person name="Brent C.S."/>
            <person name="Walsh D."/>
            <person name="Lavine L.C."/>
        </authorList>
    </citation>
    <scope>NUCLEOTIDE SEQUENCE</scope>
</reference>
<organism evidence="6">
    <name type="scientific">Lygus hesperus</name>
    <name type="common">Western plant bug</name>
    <dbReference type="NCBI Taxonomy" id="30085"/>
    <lineage>
        <taxon>Eukaryota</taxon>
        <taxon>Metazoa</taxon>
        <taxon>Ecdysozoa</taxon>
        <taxon>Arthropoda</taxon>
        <taxon>Hexapoda</taxon>
        <taxon>Insecta</taxon>
        <taxon>Pterygota</taxon>
        <taxon>Neoptera</taxon>
        <taxon>Paraneoptera</taxon>
        <taxon>Hemiptera</taxon>
        <taxon>Heteroptera</taxon>
        <taxon>Panheteroptera</taxon>
        <taxon>Cimicomorpha</taxon>
        <taxon>Miridae</taxon>
        <taxon>Mirini</taxon>
        <taxon>Lygus</taxon>
    </lineage>
</organism>
<keyword evidence="3" id="KW-0539">Nucleus</keyword>
<dbReference type="InterPro" id="IPR005172">
    <property type="entry name" value="CRC"/>
</dbReference>
<sequence length="986" mass="107437">MAESMMDSNDIVCSLSEFEGLETIEAELDILDQASHDNIRVVRSDEMEIIPAMIGKSDISEIKEEMDEEDLQEDEDMNESMTADMIVSNEMIHEMMHDDDVEMHDDEQQEEEQEYEGDARESEEHEDDQEDLNSSDDQHRLFSEGVIGDEEIIDDSQIITEDVGDVHHLLSRGHIHDEQILEDNEVKYLDDIMNDDVNETIIEAAEVEDRTGDPEGAYRDDDDEDDGNQGMEVNRVPSILTMDHFTDEIITGDTNPVIGTDPIEIVHHDVKPDITHIDSTPIIISSEPRLFNPTKTEKPDEIVTEKLIADQRLPPLTVVSKSDAQVQEAVKSITSGLYVMNSSGTATPFTHTLVQGGGTLIAPKETKISRVMTIPNIEASSGQTIRIVAPAGKFNSTAKAITLAQARQMGLISPSGRINNILPSTAKAVATTQQLGIKQLVVPATTKKTVTVVKSPTKILPAPPATGHKPQKVLIRQASTLKTGTIVTSGSAGHPTGTHMIRIPANQTLQQILPGGSKQVQYVKLVSGGTKGQTLVPVSLSKSIPVLTTNLLNSPTTTFKVVPMSTQAGSSSSPGQRVFIPASAVNSTQSQGISQSQIVMLPSHLLQQVKKGDCKLVPAVSSGGISSLRTTSTINGNRKVVPAPPVPPIKPKDPIPIAVSTPMRVVSTVTSASGSVQAISPSSLTTATSPVTPPPLLPAPAVTPLTPPGPQTSPQAQVTTVSPQGCSDTPASGSPPSPVNASIPQPKMEVKQEQWSGDESYFEANGIRPRKPCNCTKSMCLKLYCDCFANGEFCFQCNCTFCYNNLEHEEERQRAIKSCLERNPTAFRPKIGKTLAGSEERRHNRGCNCKRSGCLKNYCECFEAKIPCSKNCKCAGCKNTEMYPHGRRDEERTRYRMDSKSYDPHPGHIYTSACRQAFSMMSPELIQATCQCLIAQAEKWESPSEEREKESEQAQKLIIEEFGHCLVQIIDCVTKSIPQQAPVSSS</sequence>
<evidence type="ECO:0000259" key="5">
    <source>
        <dbReference type="PROSITE" id="PS51634"/>
    </source>
</evidence>
<dbReference type="Pfam" id="PF03638">
    <property type="entry name" value="TCR"/>
    <property type="match status" value="2"/>
</dbReference>
<feature type="compositionally biased region" description="Acidic residues" evidence="4">
    <location>
        <begin position="103"/>
        <end position="116"/>
    </location>
</feature>
<protein>
    <recommendedName>
        <fullName evidence="5">CRC domain-containing protein</fullName>
    </recommendedName>
</protein>
<dbReference type="PANTHER" id="PTHR12446">
    <property type="entry name" value="TESMIN/TSO1-RELATED"/>
    <property type="match status" value="1"/>
</dbReference>
<feature type="region of interest" description="Disordered" evidence="4">
    <location>
        <begin position="672"/>
        <end position="756"/>
    </location>
</feature>
<dbReference type="AlphaFoldDB" id="A0A0A9Z5L8"/>
<dbReference type="PROSITE" id="PS51634">
    <property type="entry name" value="CRC"/>
    <property type="match status" value="1"/>
</dbReference>
<feature type="region of interest" description="Disordered" evidence="4">
    <location>
        <begin position="208"/>
        <end position="231"/>
    </location>
</feature>
<accession>A0A0A9Z5L8</accession>
<feature type="compositionally biased region" description="Basic and acidic residues" evidence="4">
    <location>
        <begin position="208"/>
        <end position="219"/>
    </location>
</feature>
<feature type="domain" description="CRC" evidence="5">
    <location>
        <begin position="769"/>
        <end position="882"/>
    </location>
</feature>
<dbReference type="EMBL" id="GBHO01003042">
    <property type="protein sequence ID" value="JAG40562.1"/>
    <property type="molecule type" value="Transcribed_RNA"/>
</dbReference>
<evidence type="ECO:0000256" key="3">
    <source>
        <dbReference type="ARBA" id="ARBA00023242"/>
    </source>
</evidence>
<feature type="region of interest" description="Disordered" evidence="4">
    <location>
        <begin position="103"/>
        <end position="137"/>
    </location>
</feature>
<evidence type="ECO:0000256" key="2">
    <source>
        <dbReference type="ARBA" id="ARBA00007267"/>
    </source>
</evidence>
<evidence type="ECO:0000256" key="4">
    <source>
        <dbReference type="SAM" id="MobiDB-lite"/>
    </source>
</evidence>
<feature type="compositionally biased region" description="Low complexity" evidence="4">
    <location>
        <begin position="672"/>
        <end position="690"/>
    </location>
</feature>
<evidence type="ECO:0000313" key="6">
    <source>
        <dbReference type="EMBL" id="JAG40562.1"/>
    </source>
</evidence>
<feature type="compositionally biased region" description="Acidic residues" evidence="4">
    <location>
        <begin position="124"/>
        <end position="134"/>
    </location>
</feature>